<accession>M2PCS8</accession>
<evidence type="ECO:0000259" key="3">
    <source>
        <dbReference type="Pfam" id="PF00266"/>
    </source>
</evidence>
<dbReference type="Gene3D" id="3.40.640.10">
    <property type="entry name" value="Type I PLP-dependent aspartate aminotransferase-like (Major domain)"/>
    <property type="match status" value="1"/>
</dbReference>
<dbReference type="STRING" id="914234.M2PCS8"/>
<dbReference type="EMBL" id="KB445806">
    <property type="protein sequence ID" value="EMD33519.1"/>
    <property type="molecule type" value="Genomic_DNA"/>
</dbReference>
<dbReference type="InterPro" id="IPR015424">
    <property type="entry name" value="PyrdxlP-dep_Trfase"/>
</dbReference>
<feature type="region of interest" description="Disordered" evidence="2">
    <location>
        <begin position="1"/>
        <end position="24"/>
    </location>
</feature>
<evidence type="ECO:0000313" key="5">
    <source>
        <dbReference type="Proteomes" id="UP000016930"/>
    </source>
</evidence>
<proteinExistence type="predicted"/>
<feature type="domain" description="Aminotransferase class V" evidence="3">
    <location>
        <begin position="215"/>
        <end position="391"/>
    </location>
</feature>
<dbReference type="AlphaFoldDB" id="M2PCS8"/>
<dbReference type="Pfam" id="PF00266">
    <property type="entry name" value="Aminotran_5"/>
    <property type="match status" value="1"/>
</dbReference>
<evidence type="ECO:0000256" key="1">
    <source>
        <dbReference type="ARBA" id="ARBA00022898"/>
    </source>
</evidence>
<dbReference type="Proteomes" id="UP000016930">
    <property type="component" value="Unassembled WGS sequence"/>
</dbReference>
<keyword evidence="1" id="KW-0663">Pyridoxal phosphate</keyword>
<protein>
    <recommendedName>
        <fullName evidence="3">Aminotransferase class V domain-containing protein</fullName>
    </recommendedName>
</protein>
<dbReference type="PANTHER" id="PTHR43092">
    <property type="entry name" value="L-CYSTEINE DESULFHYDRASE"/>
    <property type="match status" value="1"/>
</dbReference>
<gene>
    <name evidence="4" type="ORF">CERSUDRAFT_118090</name>
</gene>
<dbReference type="OrthoDB" id="5978656at2759"/>
<reference evidence="4 5" key="1">
    <citation type="journal article" date="2012" name="Proc. Natl. Acad. Sci. U.S.A.">
        <title>Comparative genomics of Ceriporiopsis subvermispora and Phanerochaete chrysosporium provide insight into selective ligninolysis.</title>
        <authorList>
            <person name="Fernandez-Fueyo E."/>
            <person name="Ruiz-Duenas F.J."/>
            <person name="Ferreira P."/>
            <person name="Floudas D."/>
            <person name="Hibbett D.S."/>
            <person name="Canessa P."/>
            <person name="Larrondo L.F."/>
            <person name="James T.Y."/>
            <person name="Seelenfreund D."/>
            <person name="Lobos S."/>
            <person name="Polanco R."/>
            <person name="Tello M."/>
            <person name="Honda Y."/>
            <person name="Watanabe T."/>
            <person name="Watanabe T."/>
            <person name="Ryu J.S."/>
            <person name="Kubicek C.P."/>
            <person name="Schmoll M."/>
            <person name="Gaskell J."/>
            <person name="Hammel K.E."/>
            <person name="St John F.J."/>
            <person name="Vanden Wymelenberg A."/>
            <person name="Sabat G."/>
            <person name="Splinter BonDurant S."/>
            <person name="Syed K."/>
            <person name="Yadav J.S."/>
            <person name="Doddapaneni H."/>
            <person name="Subramanian V."/>
            <person name="Lavin J.L."/>
            <person name="Oguiza J.A."/>
            <person name="Perez G."/>
            <person name="Pisabarro A.G."/>
            <person name="Ramirez L."/>
            <person name="Santoyo F."/>
            <person name="Master E."/>
            <person name="Coutinho P.M."/>
            <person name="Henrissat B."/>
            <person name="Lombard V."/>
            <person name="Magnuson J.K."/>
            <person name="Kuees U."/>
            <person name="Hori C."/>
            <person name="Igarashi K."/>
            <person name="Samejima M."/>
            <person name="Held B.W."/>
            <person name="Barry K.W."/>
            <person name="LaButti K.M."/>
            <person name="Lapidus A."/>
            <person name="Lindquist E.A."/>
            <person name="Lucas S.M."/>
            <person name="Riley R."/>
            <person name="Salamov A.A."/>
            <person name="Hoffmeister D."/>
            <person name="Schwenk D."/>
            <person name="Hadar Y."/>
            <person name="Yarden O."/>
            <person name="de Vries R.P."/>
            <person name="Wiebenga A."/>
            <person name="Stenlid J."/>
            <person name="Eastwood D."/>
            <person name="Grigoriev I.V."/>
            <person name="Berka R.M."/>
            <person name="Blanchette R.A."/>
            <person name="Kersten P."/>
            <person name="Martinez A.T."/>
            <person name="Vicuna R."/>
            <person name="Cullen D."/>
        </authorList>
    </citation>
    <scope>NUCLEOTIDE SEQUENCE [LARGE SCALE GENOMIC DNA]</scope>
    <source>
        <strain evidence="4 5">B</strain>
    </source>
</reference>
<keyword evidence="5" id="KW-1185">Reference proteome</keyword>
<dbReference type="InterPro" id="IPR000192">
    <property type="entry name" value="Aminotrans_V_dom"/>
</dbReference>
<dbReference type="InterPro" id="IPR015421">
    <property type="entry name" value="PyrdxlP-dep_Trfase_major"/>
</dbReference>
<evidence type="ECO:0000313" key="4">
    <source>
        <dbReference type="EMBL" id="EMD33519.1"/>
    </source>
</evidence>
<name>M2PCS8_CERS8</name>
<organism evidence="4 5">
    <name type="scientific">Ceriporiopsis subvermispora (strain B)</name>
    <name type="common">White-rot fungus</name>
    <name type="synonym">Gelatoporia subvermispora</name>
    <dbReference type="NCBI Taxonomy" id="914234"/>
    <lineage>
        <taxon>Eukaryota</taxon>
        <taxon>Fungi</taxon>
        <taxon>Dikarya</taxon>
        <taxon>Basidiomycota</taxon>
        <taxon>Agaricomycotina</taxon>
        <taxon>Agaricomycetes</taxon>
        <taxon>Polyporales</taxon>
        <taxon>Gelatoporiaceae</taxon>
        <taxon>Gelatoporia</taxon>
    </lineage>
</organism>
<sequence length="475" mass="53046">MTHLVPLPNGTEVQPPSGYTYDENAKSPPFGHALKGFWAFDPEYVNLNHGSYGSLPLPVLFACAELGMLAERNPDKFHRITYMPLLEESRKIVADQVGANADEIVLVPNATHGLNTILRNFEWREGDVVIGASTTYGAVSRTMQFLADRTEQPRPDAYSVEYIFPMTHAEIVDRFRARIREIKQLHPDSAFSYAYSETDAAAAFAPGKNKFVAVIDSITANPGALMPWQEMVKICREEGVYSVIDAAHSIGQEPNINLGEADPDFWVSNCHKWFYAKRGCATLYVPKRNQYIIKSSIPTSHDYISPTDARPLPPGLEGTNFVGQHEWTGTTDFVPFLSVKAATDFRKWLGGEAAINKYCHDLAMQGGKKLAEVMGTKVLDPSGELTLSMVNVLLPLPVESAEGEVYSKDTLRAINTHLREKLLLQWNTYAAHYFHAGGWWCRCSAQVWNEVSDFEYLGKAFNAVCEEIKKDILTN</sequence>
<evidence type="ECO:0000256" key="2">
    <source>
        <dbReference type="SAM" id="MobiDB-lite"/>
    </source>
</evidence>
<dbReference type="PANTHER" id="PTHR43092:SF2">
    <property type="entry name" value="HERCYNYLCYSTEINE SULFOXIDE LYASE"/>
    <property type="match status" value="1"/>
</dbReference>
<dbReference type="HOGENOM" id="CLU_003433_3_0_1"/>
<dbReference type="SUPFAM" id="SSF53383">
    <property type="entry name" value="PLP-dependent transferases"/>
    <property type="match status" value="1"/>
</dbReference>